<dbReference type="AlphaFoldDB" id="A0A0E9RUT9"/>
<reference evidence="1" key="1">
    <citation type="submission" date="2014-11" db="EMBL/GenBank/DDBJ databases">
        <authorList>
            <person name="Amaro Gonzalez C."/>
        </authorList>
    </citation>
    <scope>NUCLEOTIDE SEQUENCE</scope>
</reference>
<dbReference type="EMBL" id="GBXM01075995">
    <property type="protein sequence ID" value="JAH32582.1"/>
    <property type="molecule type" value="Transcribed_RNA"/>
</dbReference>
<evidence type="ECO:0000313" key="1">
    <source>
        <dbReference type="EMBL" id="JAH32582.1"/>
    </source>
</evidence>
<organism evidence="1">
    <name type="scientific">Anguilla anguilla</name>
    <name type="common">European freshwater eel</name>
    <name type="synonym">Muraena anguilla</name>
    <dbReference type="NCBI Taxonomy" id="7936"/>
    <lineage>
        <taxon>Eukaryota</taxon>
        <taxon>Metazoa</taxon>
        <taxon>Chordata</taxon>
        <taxon>Craniata</taxon>
        <taxon>Vertebrata</taxon>
        <taxon>Euteleostomi</taxon>
        <taxon>Actinopterygii</taxon>
        <taxon>Neopterygii</taxon>
        <taxon>Teleostei</taxon>
        <taxon>Anguilliformes</taxon>
        <taxon>Anguillidae</taxon>
        <taxon>Anguilla</taxon>
    </lineage>
</organism>
<proteinExistence type="predicted"/>
<sequence>MCCSVQFEFCVDVFNCHVSNGLVYIREPMIIILSFSGDQQRSCDEQQDQW</sequence>
<name>A0A0E9RUT9_ANGAN</name>
<accession>A0A0E9RUT9</accession>
<protein>
    <submittedName>
        <fullName evidence="1">Uncharacterized protein</fullName>
    </submittedName>
</protein>
<reference evidence="1" key="2">
    <citation type="journal article" date="2015" name="Fish Shellfish Immunol.">
        <title>Early steps in the European eel (Anguilla anguilla)-Vibrio vulnificus interaction in the gills: Role of the RtxA13 toxin.</title>
        <authorList>
            <person name="Callol A."/>
            <person name="Pajuelo D."/>
            <person name="Ebbesson L."/>
            <person name="Teles M."/>
            <person name="MacKenzie S."/>
            <person name="Amaro C."/>
        </authorList>
    </citation>
    <scope>NUCLEOTIDE SEQUENCE</scope>
</reference>